<dbReference type="PANTHER" id="PTHR10920">
    <property type="entry name" value="RIBOSOMAL RNA METHYLTRANSFERASE"/>
    <property type="match status" value="1"/>
</dbReference>
<evidence type="ECO:0000313" key="10">
    <source>
        <dbReference type="EMBL" id="KAH9506390.1"/>
    </source>
</evidence>
<dbReference type="EMBL" id="ASGP02000005">
    <property type="protein sequence ID" value="KAH9506390.1"/>
    <property type="molecule type" value="Genomic_DNA"/>
</dbReference>
<evidence type="ECO:0000256" key="6">
    <source>
        <dbReference type="ARBA" id="ARBA00041184"/>
    </source>
</evidence>
<dbReference type="SUPFAM" id="SSF53335">
    <property type="entry name" value="S-adenosyl-L-methionine-dependent methyltransferases"/>
    <property type="match status" value="1"/>
</dbReference>
<reference evidence="9" key="3">
    <citation type="journal article" date="2021" name="World Allergy Organ. J.">
        <title>Chromosome-level assembly of Dermatophagoides farinae genome and transcriptome reveals two novel allergens Der f 37 and Der f 39.</title>
        <authorList>
            <person name="Chen J."/>
            <person name="Cai Z."/>
            <person name="Fan D."/>
            <person name="Hu J."/>
            <person name="Hou Y."/>
            <person name="He Y."/>
            <person name="Zhang Z."/>
            <person name="Zhao Z."/>
            <person name="Gao P."/>
            <person name="Hu W."/>
            <person name="Sun J."/>
            <person name="Li J."/>
            <person name="Ji K."/>
        </authorList>
    </citation>
    <scope>NUCLEOTIDE SEQUENCE</scope>
    <source>
        <strain evidence="9">JKM2019</strain>
    </source>
</reference>
<gene>
    <name evidence="10" type="ORF">DERF_011128</name>
    <name evidence="9" type="ORF">HUG17_5908</name>
</gene>
<keyword evidence="3 9" id="KW-0489">Methyltransferase</keyword>
<reference evidence="10" key="1">
    <citation type="submission" date="2013-05" db="EMBL/GenBank/DDBJ databases">
        <authorList>
            <person name="Yim A.K.Y."/>
            <person name="Chan T.F."/>
            <person name="Ji K.M."/>
            <person name="Liu X.Y."/>
            <person name="Zhou J.W."/>
            <person name="Li R.Q."/>
            <person name="Yang K.Y."/>
            <person name="Li J."/>
            <person name="Li M."/>
            <person name="Law P.T.W."/>
            <person name="Wu Y.L."/>
            <person name="Cai Z.L."/>
            <person name="Qin H."/>
            <person name="Bao Y."/>
            <person name="Leung R.K.K."/>
            <person name="Ng P.K.S."/>
            <person name="Zou J."/>
            <person name="Zhong X.J."/>
            <person name="Ran P.X."/>
            <person name="Zhong N.S."/>
            <person name="Liu Z.G."/>
            <person name="Tsui S.K.W."/>
        </authorList>
    </citation>
    <scope>NUCLEOTIDE SEQUENCE</scope>
    <source>
        <strain evidence="10">Derf</strain>
        <tissue evidence="10">Whole organism</tissue>
    </source>
</reference>
<dbReference type="GO" id="GO:0008650">
    <property type="term" value="F:rRNA (uridine-2'-O-)-methyltransferase activity"/>
    <property type="evidence" value="ECO:0007669"/>
    <property type="project" value="TreeGrafter"/>
</dbReference>
<evidence type="ECO:0000256" key="7">
    <source>
        <dbReference type="PIRSR" id="PIRSR005461-1"/>
    </source>
</evidence>
<dbReference type="InterPro" id="IPR029063">
    <property type="entry name" value="SAM-dependent_MTases_sf"/>
</dbReference>
<proteinExistence type="inferred from homology"/>
<comment type="similarity">
    <text evidence="1">Belongs to the class I-like SAM-binding methyltransferase superfamily. RNA methyltransferase RlmE family.</text>
</comment>
<evidence type="ECO:0000313" key="9">
    <source>
        <dbReference type="EMBL" id="KAH7643546.1"/>
    </source>
</evidence>
<evidence type="ECO:0000313" key="11">
    <source>
        <dbReference type="Proteomes" id="UP000790347"/>
    </source>
</evidence>
<evidence type="ECO:0000256" key="3">
    <source>
        <dbReference type="ARBA" id="ARBA00022603"/>
    </source>
</evidence>
<dbReference type="Proteomes" id="UP000828236">
    <property type="component" value="Unassembled WGS sequence"/>
</dbReference>
<evidence type="ECO:0000256" key="1">
    <source>
        <dbReference type="ARBA" id="ARBA00009258"/>
    </source>
</evidence>
<feature type="active site" description="Proton acceptor" evidence="7">
    <location>
        <position position="176"/>
    </location>
</feature>
<reference evidence="9" key="2">
    <citation type="submission" date="2020-06" db="EMBL/GenBank/DDBJ databases">
        <authorList>
            <person name="Ji K."/>
            <person name="Li J."/>
        </authorList>
    </citation>
    <scope>NUCLEOTIDE SEQUENCE</scope>
    <source>
        <strain evidence="9">JKM2019</strain>
        <tissue evidence="9">Whole body</tissue>
    </source>
</reference>
<organism evidence="10 11">
    <name type="scientific">Dermatophagoides farinae</name>
    <name type="common">American house dust mite</name>
    <dbReference type="NCBI Taxonomy" id="6954"/>
    <lineage>
        <taxon>Eukaryota</taxon>
        <taxon>Metazoa</taxon>
        <taxon>Ecdysozoa</taxon>
        <taxon>Arthropoda</taxon>
        <taxon>Chelicerata</taxon>
        <taxon>Arachnida</taxon>
        <taxon>Acari</taxon>
        <taxon>Acariformes</taxon>
        <taxon>Sarcoptiformes</taxon>
        <taxon>Astigmata</taxon>
        <taxon>Psoroptidia</taxon>
        <taxon>Analgoidea</taxon>
        <taxon>Pyroglyphidae</taxon>
        <taxon>Dermatophagoidinae</taxon>
        <taxon>Dermatophagoides</taxon>
    </lineage>
</organism>
<sequence>MKSFHLILRRHLSSQSWMQRHVRDTFVKQSRYQNYRSRAAFKLIEMNKQYQLLKPGMIVIECGAAPGSWTQVIVECLKLKPPECHKTGAVIALDKADFATIPGAICLPKTDFTSHISQARILSALNDRKTDLILSDMSPNVTGQHDYDHERILQLVYSTVRFASISLKDQGNFLTKIFNGNQTEKLIEDLNLIFQKVQKIKPEASRMDSTELYILATGFKGRG</sequence>
<keyword evidence="4" id="KW-0808">Transferase</keyword>
<accession>A0A922HUT1</accession>
<dbReference type="HAMAP" id="MF_01547">
    <property type="entry name" value="RNA_methyltr_E"/>
    <property type="match status" value="1"/>
</dbReference>
<reference evidence="10" key="4">
    <citation type="journal article" date="2022" name="Res Sq">
        <title>Comparative Genomics Reveals Insights into the Divergent Evolution of Astigmatic Mites and Household Pest Adaptations.</title>
        <authorList>
            <person name="Xiong Q."/>
            <person name="Wan A.T.-Y."/>
            <person name="Liu X.-Y."/>
            <person name="Fung C.S.-H."/>
            <person name="Xiao X."/>
            <person name="Malainual N."/>
            <person name="Hou J."/>
            <person name="Wang L."/>
            <person name="Wang M."/>
            <person name="Yang K."/>
            <person name="Cui Y."/>
            <person name="Leung E."/>
            <person name="Nong W."/>
            <person name="Shin S.-K."/>
            <person name="Au S."/>
            <person name="Jeong K.Y."/>
            <person name="Chew F.T."/>
            <person name="Hui J."/>
            <person name="Leung T.F."/>
            <person name="Tungtrongchitr A."/>
            <person name="Zhong N."/>
            <person name="Liu Z."/>
            <person name="Tsui S."/>
        </authorList>
    </citation>
    <scope>NUCLEOTIDE SEQUENCE</scope>
    <source>
        <strain evidence="10">Derf</strain>
        <tissue evidence="10">Whole organism</tissue>
    </source>
</reference>
<dbReference type="InterPro" id="IPR015507">
    <property type="entry name" value="rRNA-MeTfrase_E"/>
</dbReference>
<evidence type="ECO:0000256" key="5">
    <source>
        <dbReference type="ARBA" id="ARBA00022691"/>
    </source>
</evidence>
<dbReference type="InterPro" id="IPR002877">
    <property type="entry name" value="RNA_MeTrfase_FtsJ_dom"/>
</dbReference>
<keyword evidence="5 7" id="KW-0949">S-adenosyl-L-methionine</keyword>
<protein>
    <recommendedName>
        <fullName evidence="6">rRNA methyltransferase 2, mitochondrial</fullName>
    </recommendedName>
</protein>
<dbReference type="InterPro" id="IPR050082">
    <property type="entry name" value="RNA_methyltr_RlmE"/>
</dbReference>
<evidence type="ECO:0000256" key="4">
    <source>
        <dbReference type="ARBA" id="ARBA00022679"/>
    </source>
</evidence>
<dbReference type="Proteomes" id="UP000790347">
    <property type="component" value="Unassembled WGS sequence"/>
</dbReference>
<dbReference type="GO" id="GO:0005739">
    <property type="term" value="C:mitochondrion"/>
    <property type="evidence" value="ECO:0007669"/>
    <property type="project" value="TreeGrafter"/>
</dbReference>
<dbReference type="Pfam" id="PF01728">
    <property type="entry name" value="FtsJ"/>
    <property type="match status" value="1"/>
</dbReference>
<dbReference type="PIRSF" id="PIRSF005461">
    <property type="entry name" value="23S_rRNA_mtase"/>
    <property type="match status" value="1"/>
</dbReference>
<dbReference type="PANTHER" id="PTHR10920:SF18">
    <property type="entry name" value="RRNA METHYLTRANSFERASE 2, MITOCHONDRIAL"/>
    <property type="match status" value="1"/>
</dbReference>
<dbReference type="AlphaFoldDB" id="A0A922HUT1"/>
<evidence type="ECO:0000259" key="8">
    <source>
        <dbReference type="Pfam" id="PF01728"/>
    </source>
</evidence>
<comment type="caution">
    <text evidence="10">The sequence shown here is derived from an EMBL/GenBank/DDBJ whole genome shotgun (WGS) entry which is preliminary data.</text>
</comment>
<name>A0A922HUT1_DERFA</name>
<dbReference type="Gene3D" id="3.40.50.150">
    <property type="entry name" value="Vaccinia Virus protein VP39"/>
    <property type="match status" value="1"/>
</dbReference>
<feature type="domain" description="Ribosomal RNA methyltransferase FtsJ" evidence="8">
    <location>
        <begin position="35"/>
        <end position="219"/>
    </location>
</feature>
<evidence type="ECO:0000256" key="2">
    <source>
        <dbReference type="ARBA" id="ARBA00022552"/>
    </source>
</evidence>
<keyword evidence="2" id="KW-0698">rRNA processing</keyword>
<keyword evidence="11" id="KW-1185">Reference proteome</keyword>
<dbReference type="EMBL" id="SDOV01000002">
    <property type="protein sequence ID" value="KAH7643546.1"/>
    <property type="molecule type" value="Genomic_DNA"/>
</dbReference>